<dbReference type="STRING" id="61647.LG71_03090"/>
<dbReference type="RefSeq" id="WP_048280015.1">
    <property type="nucleotide sequence ID" value="NZ_DAMADZ010000016.1"/>
</dbReference>
<evidence type="ECO:0000313" key="6">
    <source>
        <dbReference type="Proteomes" id="UP000036196"/>
    </source>
</evidence>
<dbReference type="Proteomes" id="UP000036196">
    <property type="component" value="Unassembled WGS sequence"/>
</dbReference>
<protein>
    <submittedName>
        <fullName evidence="5">ACP synthase</fullName>
    </submittedName>
</protein>
<name>A0A0J5KJP7_PLUGE</name>
<dbReference type="GO" id="GO:0005829">
    <property type="term" value="C:cytosol"/>
    <property type="evidence" value="ECO:0007669"/>
    <property type="project" value="TreeGrafter"/>
</dbReference>
<dbReference type="GO" id="GO:0008897">
    <property type="term" value="F:holo-[acyl-carrier-protein] synthase activity"/>
    <property type="evidence" value="ECO:0007669"/>
    <property type="project" value="InterPro"/>
</dbReference>
<dbReference type="PANTHER" id="PTHR12215:SF10">
    <property type="entry name" value="L-AMINOADIPATE-SEMIALDEHYDE DEHYDROGENASE-PHOSPHOPANTETHEINYL TRANSFERASE"/>
    <property type="match status" value="1"/>
</dbReference>
<feature type="domain" description="4'-phosphopantetheinyl transferase" evidence="4">
    <location>
        <begin position="87"/>
        <end position="147"/>
    </location>
</feature>
<sequence length="193" mass="20850">MYRLFLGSISALSQTALPAALAAQAPAGPRRSAWIAGRALLSRAVSPLPPVHYGEQGKPEFEKARGPWFNLSHSGDEIILLLSDEGPVGCDIERLRPHPTWQQLANAVFTVGEHALMEQAADAGRLDLFWQIWTRKEAMVKQRGGSVWQIVAMDSSAPRGCHLSSLLHEGVSLAACTATPLALTPSLIEIVEP</sequence>
<dbReference type="GO" id="GO:0019878">
    <property type="term" value="P:lysine biosynthetic process via aminoadipic acid"/>
    <property type="evidence" value="ECO:0007669"/>
    <property type="project" value="TreeGrafter"/>
</dbReference>
<comment type="caution">
    <text evidence="5">The sequence shown here is derived from an EMBL/GenBank/DDBJ whole genome shotgun (WGS) entry which is preliminary data.</text>
</comment>
<dbReference type="AlphaFoldDB" id="A0A0J5KJP7"/>
<keyword evidence="6" id="KW-1185">Reference proteome</keyword>
<dbReference type="PATRIC" id="fig|61647.15.peg.2198"/>
<comment type="similarity">
    <text evidence="1">Belongs to the P-Pant transferase superfamily. Gsp/Sfp/HetI/AcpT family.</text>
</comment>
<dbReference type="Pfam" id="PF01648">
    <property type="entry name" value="ACPS"/>
    <property type="match status" value="1"/>
</dbReference>
<keyword evidence="3" id="KW-0732">Signal</keyword>
<proteinExistence type="inferred from homology"/>
<feature type="chain" id="PRO_5009776425" evidence="3">
    <location>
        <begin position="23"/>
        <end position="193"/>
    </location>
</feature>
<dbReference type="EMBL" id="LDZF01000021">
    <property type="protein sequence ID" value="KMK12125.1"/>
    <property type="molecule type" value="Genomic_DNA"/>
</dbReference>
<evidence type="ECO:0000256" key="3">
    <source>
        <dbReference type="SAM" id="SignalP"/>
    </source>
</evidence>
<evidence type="ECO:0000256" key="2">
    <source>
        <dbReference type="ARBA" id="ARBA00022679"/>
    </source>
</evidence>
<accession>A0A0J5KJP7</accession>
<organism evidence="5 6">
    <name type="scientific">Pluralibacter gergoviae</name>
    <name type="common">Enterobacter gergoviae</name>
    <dbReference type="NCBI Taxonomy" id="61647"/>
    <lineage>
        <taxon>Bacteria</taxon>
        <taxon>Pseudomonadati</taxon>
        <taxon>Pseudomonadota</taxon>
        <taxon>Gammaproteobacteria</taxon>
        <taxon>Enterobacterales</taxon>
        <taxon>Enterobacteriaceae</taxon>
        <taxon>Pluralibacter</taxon>
    </lineage>
</organism>
<evidence type="ECO:0000259" key="4">
    <source>
        <dbReference type="Pfam" id="PF01648"/>
    </source>
</evidence>
<dbReference type="Gene3D" id="3.90.470.20">
    <property type="entry name" value="4'-phosphopantetheinyl transferase domain"/>
    <property type="match status" value="1"/>
</dbReference>
<dbReference type="SUPFAM" id="SSF56214">
    <property type="entry name" value="4'-phosphopantetheinyl transferase"/>
    <property type="match status" value="2"/>
</dbReference>
<gene>
    <name evidence="5" type="ORF">ABW06_18335</name>
</gene>
<reference evidence="5 6" key="1">
    <citation type="submission" date="2015-05" db="EMBL/GenBank/DDBJ databases">
        <title>Genome sequences of Pluralibacter gergoviae.</title>
        <authorList>
            <person name="Greninger A.L."/>
            <person name="Miller S."/>
        </authorList>
    </citation>
    <scope>NUCLEOTIDE SEQUENCE [LARGE SCALE GENOMIC DNA]</scope>
    <source>
        <strain evidence="5 6">JS81F13</strain>
    </source>
</reference>
<dbReference type="InterPro" id="IPR037143">
    <property type="entry name" value="4-PPantetheinyl_Trfase_dom_sf"/>
</dbReference>
<keyword evidence="2" id="KW-0808">Transferase</keyword>
<dbReference type="GO" id="GO:0000287">
    <property type="term" value="F:magnesium ion binding"/>
    <property type="evidence" value="ECO:0007669"/>
    <property type="project" value="InterPro"/>
</dbReference>
<dbReference type="PANTHER" id="PTHR12215">
    <property type="entry name" value="PHOSPHOPANTETHEINE TRANSFERASE"/>
    <property type="match status" value="1"/>
</dbReference>
<feature type="signal peptide" evidence="3">
    <location>
        <begin position="1"/>
        <end position="22"/>
    </location>
</feature>
<dbReference type="InterPro" id="IPR050559">
    <property type="entry name" value="P-Pant_transferase_sf"/>
</dbReference>
<dbReference type="InterPro" id="IPR008278">
    <property type="entry name" value="4-PPantetheinyl_Trfase_dom"/>
</dbReference>
<dbReference type="eggNOG" id="COG2091">
    <property type="taxonomic scope" value="Bacteria"/>
</dbReference>
<evidence type="ECO:0000313" key="5">
    <source>
        <dbReference type="EMBL" id="KMK12125.1"/>
    </source>
</evidence>
<evidence type="ECO:0000256" key="1">
    <source>
        <dbReference type="ARBA" id="ARBA00010990"/>
    </source>
</evidence>
<dbReference type="NCBIfam" id="NF007676">
    <property type="entry name" value="PRK10351.1"/>
    <property type="match status" value="1"/>
</dbReference>